<keyword evidence="3" id="KW-0547">Nucleotide-binding</keyword>
<accession>A0A1F7JFN7</accession>
<reference evidence="8 9" key="1">
    <citation type="journal article" date="2016" name="Nat. Commun.">
        <title>Thousands of microbial genomes shed light on interconnected biogeochemical processes in an aquifer system.</title>
        <authorList>
            <person name="Anantharaman K."/>
            <person name="Brown C.T."/>
            <person name="Hug L.A."/>
            <person name="Sharon I."/>
            <person name="Castelle C.J."/>
            <person name="Probst A.J."/>
            <person name="Thomas B.C."/>
            <person name="Singh A."/>
            <person name="Wilkins M.J."/>
            <person name="Karaoz U."/>
            <person name="Brodie E.L."/>
            <person name="Williams K.H."/>
            <person name="Hubbard S.S."/>
            <person name="Banfield J.F."/>
        </authorList>
    </citation>
    <scope>NUCLEOTIDE SEQUENCE [LARGE SCALE GENOMIC DNA]</scope>
</reference>
<dbReference type="GO" id="GO:0003991">
    <property type="term" value="F:acetylglutamate kinase activity"/>
    <property type="evidence" value="ECO:0007669"/>
    <property type="project" value="TreeGrafter"/>
</dbReference>
<dbReference type="Pfam" id="PF00696">
    <property type="entry name" value="AA_kinase"/>
    <property type="match status" value="1"/>
</dbReference>
<evidence type="ECO:0000256" key="3">
    <source>
        <dbReference type="ARBA" id="ARBA00022741"/>
    </source>
</evidence>
<evidence type="ECO:0000256" key="1">
    <source>
        <dbReference type="ARBA" id="ARBA00022605"/>
    </source>
</evidence>
<gene>
    <name evidence="8" type="ORF">A3H78_06070</name>
</gene>
<dbReference type="NCBIfam" id="NF010659">
    <property type="entry name" value="PRK14058.1-1"/>
    <property type="match status" value="1"/>
</dbReference>
<keyword evidence="1" id="KW-0028">Amino-acid biosynthesis</keyword>
<comment type="pathway">
    <text evidence="6">Amino-acid biosynthesis.</text>
</comment>
<protein>
    <submittedName>
        <fullName evidence="8">Acetylglutamate kinase</fullName>
    </submittedName>
</protein>
<evidence type="ECO:0000256" key="5">
    <source>
        <dbReference type="ARBA" id="ARBA00022840"/>
    </source>
</evidence>
<dbReference type="PIRSF" id="PIRSF000728">
    <property type="entry name" value="NAGK"/>
    <property type="match status" value="1"/>
</dbReference>
<comment type="caution">
    <text evidence="8">The sequence shown here is derived from an EMBL/GenBank/DDBJ whole genome shotgun (WGS) entry which is preliminary data.</text>
</comment>
<keyword evidence="4 8" id="KW-0418">Kinase</keyword>
<feature type="domain" description="Aspartate/glutamate/uridylate kinase" evidence="7">
    <location>
        <begin position="6"/>
        <end position="243"/>
    </location>
</feature>
<proteinExistence type="predicted"/>
<dbReference type="InterPro" id="IPR004662">
    <property type="entry name" value="AcgluKinase_fam"/>
</dbReference>
<keyword evidence="2" id="KW-0808">Transferase</keyword>
<dbReference type="InterPro" id="IPR036393">
    <property type="entry name" value="AceGlu_kinase-like_sf"/>
</dbReference>
<dbReference type="Gene3D" id="3.40.1160.10">
    <property type="entry name" value="Acetylglutamate kinase-like"/>
    <property type="match status" value="1"/>
</dbReference>
<organism evidence="8 9">
    <name type="scientific">Candidatus Roizmanbacteria bacterium RIFCSPLOWO2_02_FULL_36_11</name>
    <dbReference type="NCBI Taxonomy" id="1802071"/>
    <lineage>
        <taxon>Bacteria</taxon>
        <taxon>Candidatus Roizmaniibacteriota</taxon>
    </lineage>
</organism>
<dbReference type="EMBL" id="MGAV01000015">
    <property type="protein sequence ID" value="OGK54440.1"/>
    <property type="molecule type" value="Genomic_DNA"/>
</dbReference>
<evidence type="ECO:0000259" key="7">
    <source>
        <dbReference type="Pfam" id="PF00696"/>
    </source>
</evidence>
<name>A0A1F7JFN7_9BACT</name>
<dbReference type="Proteomes" id="UP000177418">
    <property type="component" value="Unassembled WGS sequence"/>
</dbReference>
<keyword evidence="5" id="KW-0067">ATP-binding</keyword>
<evidence type="ECO:0000256" key="6">
    <source>
        <dbReference type="ARBA" id="ARBA00029440"/>
    </source>
</evidence>
<dbReference type="NCBIfam" id="TIGR00761">
    <property type="entry name" value="argB"/>
    <property type="match status" value="1"/>
</dbReference>
<sequence>MTSQKFLIKVGGGEKINWHYIAKDLVGITKKAKIVMVHGANAIRDEIAKKMGVPTRIITSPSGVSSVYTDSLALDIFLMSYAGLANKRIVSLMQKSGLNAVGLSGVDGRLWQAKRKQHTFSVENGKTKLIKNNLTGRVEEINVKLINTLLKNYFLPVICPPAIDEDSQIVNIDGDIAAVRTAAALGIKKIVFLFESPGLLRLYPDEKSLINKVEKDNIDKYLPMVVGRMKKKILAVEKAFDLGMQTVYFGDGRYENPITNILAGKGTIIS</sequence>
<evidence type="ECO:0000313" key="8">
    <source>
        <dbReference type="EMBL" id="OGK54440.1"/>
    </source>
</evidence>
<evidence type="ECO:0000256" key="4">
    <source>
        <dbReference type="ARBA" id="ARBA00022777"/>
    </source>
</evidence>
<dbReference type="PANTHER" id="PTHR23342:SF20">
    <property type="entry name" value="[LYSW]-AMINOADIPATE KINASE"/>
    <property type="match status" value="1"/>
</dbReference>
<dbReference type="GO" id="GO:0006526">
    <property type="term" value="P:L-arginine biosynthetic process"/>
    <property type="evidence" value="ECO:0007669"/>
    <property type="project" value="TreeGrafter"/>
</dbReference>
<dbReference type="GO" id="GO:0005737">
    <property type="term" value="C:cytoplasm"/>
    <property type="evidence" value="ECO:0007669"/>
    <property type="project" value="InterPro"/>
</dbReference>
<dbReference type="GO" id="GO:0005524">
    <property type="term" value="F:ATP binding"/>
    <property type="evidence" value="ECO:0007669"/>
    <property type="project" value="UniProtKB-KW"/>
</dbReference>
<dbReference type="AlphaFoldDB" id="A0A1F7JFN7"/>
<evidence type="ECO:0000313" key="9">
    <source>
        <dbReference type="Proteomes" id="UP000177418"/>
    </source>
</evidence>
<evidence type="ECO:0000256" key="2">
    <source>
        <dbReference type="ARBA" id="ARBA00022679"/>
    </source>
</evidence>
<dbReference type="PANTHER" id="PTHR23342">
    <property type="entry name" value="N-ACETYLGLUTAMATE SYNTHASE"/>
    <property type="match status" value="1"/>
</dbReference>
<dbReference type="SUPFAM" id="SSF53633">
    <property type="entry name" value="Carbamate kinase-like"/>
    <property type="match status" value="1"/>
</dbReference>
<dbReference type="InterPro" id="IPR001048">
    <property type="entry name" value="Asp/Glu/Uridylate_kinase"/>
</dbReference>